<dbReference type="PROSITE" id="PS50048">
    <property type="entry name" value="ZN2_CY6_FUNGAL_2"/>
    <property type="match status" value="1"/>
</dbReference>
<dbReference type="OrthoDB" id="3266505at2759"/>
<dbReference type="Pfam" id="PF04082">
    <property type="entry name" value="Fungal_trans"/>
    <property type="match status" value="1"/>
</dbReference>
<dbReference type="CDD" id="cd00067">
    <property type="entry name" value="GAL4"/>
    <property type="match status" value="1"/>
</dbReference>
<dbReference type="Pfam" id="PF00172">
    <property type="entry name" value="Zn_clus"/>
    <property type="match status" value="1"/>
</dbReference>
<dbReference type="GO" id="GO:0003677">
    <property type="term" value="F:DNA binding"/>
    <property type="evidence" value="ECO:0007669"/>
    <property type="project" value="UniProtKB-KW"/>
</dbReference>
<reference evidence="8 9" key="1">
    <citation type="submission" date="2015-06" db="EMBL/GenBank/DDBJ databases">
        <title>Talaromyces atroroseus IBT 11181 draft genome.</title>
        <authorList>
            <person name="Rasmussen K.B."/>
            <person name="Rasmussen S."/>
            <person name="Petersen B."/>
            <person name="Sicheritz-Ponten T."/>
            <person name="Mortensen U.H."/>
            <person name="Thrane U."/>
        </authorList>
    </citation>
    <scope>NUCLEOTIDE SEQUENCE [LARGE SCALE GENOMIC DNA]</scope>
    <source>
        <strain evidence="8 9">IBT 11181</strain>
    </source>
</reference>
<keyword evidence="3" id="KW-0238">DNA-binding</keyword>
<dbReference type="STRING" id="1441469.A0A225AWC3"/>
<keyword evidence="5" id="KW-0539">Nucleus</keyword>
<dbReference type="Proteomes" id="UP000214365">
    <property type="component" value="Unassembled WGS sequence"/>
</dbReference>
<name>A0A225AWC3_TALAT</name>
<dbReference type="InterPro" id="IPR051127">
    <property type="entry name" value="Fungal_SecMet_Regulators"/>
</dbReference>
<dbReference type="InterPro" id="IPR007219">
    <property type="entry name" value="XnlR_reg_dom"/>
</dbReference>
<dbReference type="Gene3D" id="4.10.240.10">
    <property type="entry name" value="Zn(2)-C6 fungal-type DNA-binding domain"/>
    <property type="match status" value="1"/>
</dbReference>
<evidence type="ECO:0000259" key="7">
    <source>
        <dbReference type="PROSITE" id="PS50048"/>
    </source>
</evidence>
<dbReference type="InterPro" id="IPR001138">
    <property type="entry name" value="Zn2Cys6_DnaBD"/>
</dbReference>
<evidence type="ECO:0000256" key="5">
    <source>
        <dbReference type="ARBA" id="ARBA00023242"/>
    </source>
</evidence>
<dbReference type="EMBL" id="LFMY01000006">
    <property type="protein sequence ID" value="OKL59919.1"/>
    <property type="molecule type" value="Genomic_DNA"/>
</dbReference>
<dbReference type="AlphaFoldDB" id="A0A225AWC3"/>
<dbReference type="GO" id="GO:0000981">
    <property type="term" value="F:DNA-binding transcription factor activity, RNA polymerase II-specific"/>
    <property type="evidence" value="ECO:0007669"/>
    <property type="project" value="InterPro"/>
</dbReference>
<dbReference type="SUPFAM" id="SSF57701">
    <property type="entry name" value="Zn2/Cys6 DNA-binding domain"/>
    <property type="match status" value="1"/>
</dbReference>
<dbReference type="GeneID" id="31004489"/>
<feature type="region of interest" description="Disordered" evidence="6">
    <location>
        <begin position="86"/>
        <end position="108"/>
    </location>
</feature>
<protein>
    <recommendedName>
        <fullName evidence="7">Zn(2)-C6 fungal-type domain-containing protein</fullName>
    </recommendedName>
</protein>
<evidence type="ECO:0000256" key="3">
    <source>
        <dbReference type="ARBA" id="ARBA00023125"/>
    </source>
</evidence>
<evidence type="ECO:0000256" key="4">
    <source>
        <dbReference type="ARBA" id="ARBA00023163"/>
    </source>
</evidence>
<keyword evidence="2" id="KW-0805">Transcription regulation</keyword>
<evidence type="ECO:0000256" key="1">
    <source>
        <dbReference type="ARBA" id="ARBA00022723"/>
    </source>
</evidence>
<keyword evidence="1" id="KW-0479">Metal-binding</keyword>
<evidence type="ECO:0000313" key="8">
    <source>
        <dbReference type="EMBL" id="OKL59919.1"/>
    </source>
</evidence>
<feature type="domain" description="Zn(2)-C6 fungal-type" evidence="7">
    <location>
        <begin position="13"/>
        <end position="45"/>
    </location>
</feature>
<comment type="caution">
    <text evidence="8">The sequence shown here is derived from an EMBL/GenBank/DDBJ whole genome shotgun (WGS) entry which is preliminary data.</text>
</comment>
<evidence type="ECO:0000313" key="9">
    <source>
        <dbReference type="Proteomes" id="UP000214365"/>
    </source>
</evidence>
<dbReference type="PROSITE" id="PS00463">
    <property type="entry name" value="ZN2_CY6_FUNGAL_1"/>
    <property type="match status" value="1"/>
</dbReference>
<dbReference type="SMART" id="SM00906">
    <property type="entry name" value="Fungal_trans"/>
    <property type="match status" value="1"/>
</dbReference>
<evidence type="ECO:0000256" key="6">
    <source>
        <dbReference type="SAM" id="MobiDB-lite"/>
    </source>
</evidence>
<keyword evidence="9" id="KW-1185">Reference proteome</keyword>
<dbReference type="PANTHER" id="PTHR47424:SF6">
    <property type="entry name" value="PROLINE UTILIZATION TRANS-ACTIVATOR"/>
    <property type="match status" value="1"/>
</dbReference>
<gene>
    <name evidence="8" type="ORF">UA08_04734</name>
</gene>
<sequence length="591" mass="66216">MGPIEDRKRTEHSCDRCKSRKHKCHRIPGQPRCQHCQQHDYQCIITKPRKTASIRQRRSFRGLIPETDVGDLNALRAVGRSLGIPLPEDKGSAGPIQQPDSIDPLPKESKTLVHDRQGQGQYIGPASSYVFQMRLRTLLGRESQGRYGQMTLDELVRVYFDRVNSDFPVLHEAAFLETFDKWRVAPDSVDRAWLCSLLCVLILGVRAQKGSFANNNHSSMLADEQRWWSHVETLLPGVLFTSSVNSVQTLLLAALHLHNTNHRDACWTITGAAGRIAIAIGLHRDEIEPAGPRLARELRKVLWWTLYGFEQMQVSSHDRPSAIDATKCSTAAPRERILGSSGFFGPPDYILCWTQLVKLLGLVCRDLPTITTSAETYIGPLSPTASLLRDLSRWHNSLPVHLALPEAVTLPDAFRRPTLLLHIQYHYAVTLLTRYALLLYYQATLRPEESATEEIARMAKVCSCSGRRACELLLKLDEISEFNAGTWWDVYYLYSSTLVVTLSILCDQQMFSEPLVLLDKCTAMAERHGASNPMMPGTMQLWFAANTTTSSAQAGEDSLLELLDEENALSWDSIGTMLLSSSFETAVGALL</sequence>
<evidence type="ECO:0000256" key="2">
    <source>
        <dbReference type="ARBA" id="ARBA00023015"/>
    </source>
</evidence>
<keyword evidence="4" id="KW-0804">Transcription</keyword>
<dbReference type="RefSeq" id="XP_020120040.1">
    <property type="nucleotide sequence ID" value="XM_020267036.1"/>
</dbReference>
<dbReference type="SMART" id="SM00066">
    <property type="entry name" value="GAL4"/>
    <property type="match status" value="1"/>
</dbReference>
<dbReference type="InterPro" id="IPR036864">
    <property type="entry name" value="Zn2-C6_fun-type_DNA-bd_sf"/>
</dbReference>
<dbReference type="GO" id="GO:0006351">
    <property type="term" value="P:DNA-templated transcription"/>
    <property type="evidence" value="ECO:0007669"/>
    <property type="project" value="InterPro"/>
</dbReference>
<accession>A0A225AWC3</accession>
<dbReference type="GO" id="GO:0008270">
    <property type="term" value="F:zinc ion binding"/>
    <property type="evidence" value="ECO:0007669"/>
    <property type="project" value="InterPro"/>
</dbReference>
<proteinExistence type="predicted"/>
<dbReference type="CDD" id="cd12148">
    <property type="entry name" value="fungal_TF_MHR"/>
    <property type="match status" value="1"/>
</dbReference>
<dbReference type="PANTHER" id="PTHR47424">
    <property type="entry name" value="REGULATORY PROTEIN GAL4"/>
    <property type="match status" value="1"/>
</dbReference>
<organism evidence="8 9">
    <name type="scientific">Talaromyces atroroseus</name>
    <dbReference type="NCBI Taxonomy" id="1441469"/>
    <lineage>
        <taxon>Eukaryota</taxon>
        <taxon>Fungi</taxon>
        <taxon>Dikarya</taxon>
        <taxon>Ascomycota</taxon>
        <taxon>Pezizomycotina</taxon>
        <taxon>Eurotiomycetes</taxon>
        <taxon>Eurotiomycetidae</taxon>
        <taxon>Eurotiales</taxon>
        <taxon>Trichocomaceae</taxon>
        <taxon>Talaromyces</taxon>
        <taxon>Talaromyces sect. Trachyspermi</taxon>
    </lineage>
</organism>